<dbReference type="SUPFAM" id="SSF56925">
    <property type="entry name" value="OMPA-like"/>
    <property type="match status" value="1"/>
</dbReference>
<keyword evidence="1 2" id="KW-0732">Signal</keyword>
<gene>
    <name evidence="4" type="ORF">RCF98_17445</name>
</gene>
<accession>A0ABY9MQ28</accession>
<dbReference type="Pfam" id="PF13505">
    <property type="entry name" value="OMP_b-brl"/>
    <property type="match status" value="1"/>
</dbReference>
<keyword evidence="5" id="KW-1185">Reference proteome</keyword>
<evidence type="ECO:0000313" key="5">
    <source>
        <dbReference type="Proteomes" id="UP001236657"/>
    </source>
</evidence>
<sequence>MKTPILFCLLGILITPSAVLAEDIFADRSVEPGQFYAGFGLLKSEAECSYEGVACDSTGYKLSTGYKFNKNLAVEGGYYDLFNNDGTSQETLKKSAVNASGLSLAGVGSYFFDHKKSLSGKAGIMAWQVDGNTDGVLVDAMSGTDILLGVGAGYELNDYWQLRGEYEHVGGDLEVNVYSVGTTLSTL</sequence>
<evidence type="ECO:0000313" key="4">
    <source>
        <dbReference type="EMBL" id="WML90734.1"/>
    </source>
</evidence>
<protein>
    <submittedName>
        <fullName evidence="4">Porin family protein</fullName>
    </submittedName>
</protein>
<reference evidence="4 5" key="1">
    <citation type="submission" date="2023-08" db="EMBL/GenBank/DDBJ databases">
        <title>New molecular markers tilS and rpoB for phylogenetic and monitoring studies of the genus Thiothrix biodiversity.</title>
        <authorList>
            <person name="Ravin N.V."/>
            <person name="Smolyakov D."/>
            <person name="Markov N.D."/>
            <person name="Beletsky A.V."/>
            <person name="Mardanov A.V."/>
            <person name="Rudenko T.S."/>
            <person name="Grabovich M.Y."/>
        </authorList>
    </citation>
    <scope>NUCLEOTIDE SEQUENCE [LARGE SCALE GENOMIC DNA]</scope>
    <source>
        <strain evidence="4 5">MK1</strain>
    </source>
</reference>
<evidence type="ECO:0000256" key="1">
    <source>
        <dbReference type="ARBA" id="ARBA00022729"/>
    </source>
</evidence>
<dbReference type="Gene3D" id="2.40.160.20">
    <property type="match status" value="1"/>
</dbReference>
<evidence type="ECO:0000256" key="2">
    <source>
        <dbReference type="SAM" id="SignalP"/>
    </source>
</evidence>
<dbReference type="InterPro" id="IPR011250">
    <property type="entry name" value="OMP/PagP_B-barrel"/>
</dbReference>
<dbReference type="Proteomes" id="UP001236657">
    <property type="component" value="Chromosome"/>
</dbReference>
<organism evidence="4 5">
    <name type="scientific">Thiothrix lacustris</name>
    <dbReference type="NCBI Taxonomy" id="525917"/>
    <lineage>
        <taxon>Bacteria</taxon>
        <taxon>Pseudomonadati</taxon>
        <taxon>Pseudomonadota</taxon>
        <taxon>Gammaproteobacteria</taxon>
        <taxon>Thiotrichales</taxon>
        <taxon>Thiotrichaceae</taxon>
        <taxon>Thiothrix</taxon>
    </lineage>
</organism>
<name>A0ABY9MQ28_9GAMM</name>
<proteinExistence type="predicted"/>
<dbReference type="EMBL" id="CP133218">
    <property type="protein sequence ID" value="WML90734.1"/>
    <property type="molecule type" value="Genomic_DNA"/>
</dbReference>
<dbReference type="RefSeq" id="WP_051543472.1">
    <property type="nucleotide sequence ID" value="NZ_CP133218.1"/>
</dbReference>
<dbReference type="InterPro" id="IPR027385">
    <property type="entry name" value="Beta-barrel_OMP"/>
</dbReference>
<feature type="chain" id="PRO_5047038352" evidence="2">
    <location>
        <begin position="22"/>
        <end position="187"/>
    </location>
</feature>
<evidence type="ECO:0000259" key="3">
    <source>
        <dbReference type="Pfam" id="PF13505"/>
    </source>
</evidence>
<feature type="domain" description="Outer membrane protein beta-barrel" evidence="3">
    <location>
        <begin position="19"/>
        <end position="181"/>
    </location>
</feature>
<feature type="signal peptide" evidence="2">
    <location>
        <begin position="1"/>
        <end position="21"/>
    </location>
</feature>